<keyword evidence="6" id="KW-1185">Reference proteome</keyword>
<reference evidence="5 6" key="1">
    <citation type="submission" date="2023-12" db="EMBL/GenBank/DDBJ databases">
        <title>Description of new species of Mycobacterium terrae complex isolated from sewage at the Sao Paulo Zoological Park Foundation in Brazil.</title>
        <authorList>
            <person name="Romagnoli C.L."/>
            <person name="Conceicao E.C."/>
            <person name="Machado E."/>
            <person name="Barreto L.B.P.F."/>
            <person name="Sharma A."/>
            <person name="Silva N.M."/>
            <person name="Marques L.E."/>
            <person name="Juliana M.A."/>
            <person name="Lourenco M.C.S."/>
            <person name="Digiampietri L.A."/>
            <person name="Suffys P.N."/>
            <person name="Viana-Niero C."/>
        </authorList>
    </citation>
    <scope>NUCLEOTIDE SEQUENCE [LARGE SCALE GENOMIC DNA]</scope>
    <source>
        <strain evidence="5 6">MYC340</strain>
    </source>
</reference>
<dbReference type="Gene3D" id="3.40.50.1820">
    <property type="entry name" value="alpha/beta hydrolase"/>
    <property type="match status" value="1"/>
</dbReference>
<dbReference type="SUPFAM" id="SSF53474">
    <property type="entry name" value="alpha/beta-Hydrolases"/>
    <property type="match status" value="1"/>
</dbReference>
<keyword evidence="3 5" id="KW-0378">Hydrolase</keyword>
<dbReference type="PANTHER" id="PTHR21661:SF35">
    <property type="entry name" value="EPOXIDE HYDROLASE"/>
    <property type="match status" value="1"/>
</dbReference>
<dbReference type="InterPro" id="IPR000639">
    <property type="entry name" value="Epox_hydrolase-like"/>
</dbReference>
<dbReference type="EMBL" id="JAYJJU010000007">
    <property type="protein sequence ID" value="MEB3031807.1"/>
    <property type="molecule type" value="Genomic_DNA"/>
</dbReference>
<dbReference type="Proteomes" id="UP001298593">
    <property type="component" value="Unassembled WGS sequence"/>
</dbReference>
<protein>
    <submittedName>
        <fullName evidence="5">Alpha/beta fold hydrolase</fullName>
    </submittedName>
</protein>
<evidence type="ECO:0000259" key="4">
    <source>
        <dbReference type="Pfam" id="PF06441"/>
    </source>
</evidence>
<dbReference type="PIRSF" id="PIRSF001112">
    <property type="entry name" value="Epoxide_hydrolase"/>
    <property type="match status" value="1"/>
</dbReference>
<evidence type="ECO:0000313" key="6">
    <source>
        <dbReference type="Proteomes" id="UP001298593"/>
    </source>
</evidence>
<dbReference type="GO" id="GO:0016787">
    <property type="term" value="F:hydrolase activity"/>
    <property type="evidence" value="ECO:0007669"/>
    <property type="project" value="UniProtKB-KW"/>
</dbReference>
<sequence>MVWHNAGGLPATAEPTPFTVQVPQQRLDDLAERLDRARFPADLGNGDWGYGVNRDYLVDLMQYWRNDFDWRRQENEVNAYANYCVELEGVPVHYLFAPGKGPSPQPILLVHGWPWTFWDYRKLVDRLSDPAAYGGDPAHAFDVIVPSLPGFGFSTPLERTRMAIWDMADLLARLMVDVLGYDPFVVHGGDYGAMVAAQLGHKHAHHVRGIHIAPRPMRLDMWNIDRPWVDLVAGSPRPEDPADLDSLLAWERRKVGHAVVNILSPQTLAYALHDSPVGLAAWLLERRHSWSDCHGDVESVFSRDELLTNFTIYWLTDSFVTSARLYQDNWRRGWQPAHDRTPVVQAPTAVTLFKADMPANPDTTWFGDYYNLQRLNESVEGGHFAAAEKPDRIARELTEFFWRERPPG</sequence>
<evidence type="ECO:0000256" key="2">
    <source>
        <dbReference type="ARBA" id="ARBA00022797"/>
    </source>
</evidence>
<dbReference type="PANTHER" id="PTHR21661">
    <property type="entry name" value="EPOXIDE HYDROLASE 1-RELATED"/>
    <property type="match status" value="1"/>
</dbReference>
<dbReference type="InterPro" id="IPR016292">
    <property type="entry name" value="Epoxide_hydrolase"/>
</dbReference>
<keyword evidence="2" id="KW-0058">Aromatic hydrocarbons catabolism</keyword>
<comment type="similarity">
    <text evidence="1">Belongs to the peptidase S33 family.</text>
</comment>
<comment type="caution">
    <text evidence="5">The sequence shown here is derived from an EMBL/GenBank/DDBJ whole genome shotgun (WGS) entry which is preliminary data.</text>
</comment>
<name>A0ABU5XVI0_9MYCO</name>
<gene>
    <name evidence="5" type="ORF">KV113_09580</name>
</gene>
<accession>A0ABU5XVI0</accession>
<evidence type="ECO:0000256" key="3">
    <source>
        <dbReference type="ARBA" id="ARBA00022801"/>
    </source>
</evidence>
<dbReference type="InterPro" id="IPR010497">
    <property type="entry name" value="Epoxide_hydro_N"/>
</dbReference>
<evidence type="ECO:0000256" key="1">
    <source>
        <dbReference type="ARBA" id="ARBA00010088"/>
    </source>
</evidence>
<proteinExistence type="inferred from homology"/>
<dbReference type="PRINTS" id="PR00412">
    <property type="entry name" value="EPOXHYDRLASE"/>
</dbReference>
<organism evidence="5 6">
    <name type="scientific">[Mycobacterium] nativiensis</name>
    <dbReference type="NCBI Taxonomy" id="2855503"/>
    <lineage>
        <taxon>Bacteria</taxon>
        <taxon>Bacillati</taxon>
        <taxon>Actinomycetota</taxon>
        <taxon>Actinomycetes</taxon>
        <taxon>Mycobacteriales</taxon>
        <taxon>Mycobacteriaceae</taxon>
        <taxon>Mycolicibacter</taxon>
    </lineage>
</organism>
<dbReference type="InterPro" id="IPR029058">
    <property type="entry name" value="AB_hydrolase_fold"/>
</dbReference>
<evidence type="ECO:0000313" key="5">
    <source>
        <dbReference type="EMBL" id="MEB3031807.1"/>
    </source>
</evidence>
<dbReference type="Pfam" id="PF06441">
    <property type="entry name" value="EHN"/>
    <property type="match status" value="1"/>
</dbReference>
<dbReference type="RefSeq" id="WP_329779964.1">
    <property type="nucleotide sequence ID" value="NZ_JAYJJU010000007.1"/>
</dbReference>
<feature type="domain" description="Epoxide hydrolase N-terminal" evidence="4">
    <location>
        <begin position="16"/>
        <end position="119"/>
    </location>
</feature>